<dbReference type="GO" id="GO:0003677">
    <property type="term" value="F:DNA binding"/>
    <property type="evidence" value="ECO:0007669"/>
    <property type="project" value="UniProtKB-KW"/>
</dbReference>
<protein>
    <submittedName>
        <fullName evidence="6">LysR family transcriptional regulator</fullName>
    </submittedName>
</protein>
<dbReference type="InterPro" id="IPR036388">
    <property type="entry name" value="WH-like_DNA-bd_sf"/>
</dbReference>
<dbReference type="PANTHER" id="PTHR30346:SF30">
    <property type="entry name" value="SMALL NEUTRAL PROTEASE REGULATORY PROTEIN"/>
    <property type="match status" value="1"/>
</dbReference>
<dbReference type="AlphaFoldDB" id="A0A0F5JX71"/>
<accession>A0A0F5JX71</accession>
<dbReference type="PROSITE" id="PS50931">
    <property type="entry name" value="HTH_LYSR"/>
    <property type="match status" value="1"/>
</dbReference>
<dbReference type="STRING" id="28092.WM40_17720"/>
<feature type="domain" description="HTH lysR-type" evidence="5">
    <location>
        <begin position="1"/>
        <end position="58"/>
    </location>
</feature>
<keyword evidence="2" id="KW-0805">Transcription regulation</keyword>
<dbReference type="FunFam" id="1.10.10.10:FF:000001">
    <property type="entry name" value="LysR family transcriptional regulator"/>
    <property type="match status" value="1"/>
</dbReference>
<evidence type="ECO:0000259" key="5">
    <source>
        <dbReference type="PROSITE" id="PS50931"/>
    </source>
</evidence>
<dbReference type="PRINTS" id="PR00039">
    <property type="entry name" value="HTHLYSR"/>
</dbReference>
<dbReference type="InterPro" id="IPR000847">
    <property type="entry name" value="LysR_HTH_N"/>
</dbReference>
<gene>
    <name evidence="6" type="ORF">WM40_17720</name>
</gene>
<dbReference type="Proteomes" id="UP000033618">
    <property type="component" value="Unassembled WGS sequence"/>
</dbReference>
<dbReference type="GO" id="GO:0003700">
    <property type="term" value="F:DNA-binding transcription factor activity"/>
    <property type="evidence" value="ECO:0007669"/>
    <property type="project" value="InterPro"/>
</dbReference>
<keyword evidence="7" id="KW-1185">Reference proteome</keyword>
<dbReference type="RefSeq" id="WP_046153547.1">
    <property type="nucleotide sequence ID" value="NZ_CADFGU010000009.1"/>
</dbReference>
<dbReference type="SUPFAM" id="SSF46785">
    <property type="entry name" value="Winged helix' DNA-binding domain"/>
    <property type="match status" value="1"/>
</dbReference>
<proteinExistence type="inferred from homology"/>
<evidence type="ECO:0000256" key="3">
    <source>
        <dbReference type="ARBA" id="ARBA00023125"/>
    </source>
</evidence>
<keyword evidence="4" id="KW-0804">Transcription</keyword>
<sequence>MELRQLRYFLAVAEEKQFTRAASRLFIEQPPLSQQIKALEAELGFSLFSRLPRGAEPTPAAVSLEGDVRDILVMLDRAVRKAGRIAQGELGQVTMAMTSSATFHPLSLSTVRLFRQQYKDVTVDLLELNAAEIIERMLLNRVQVAILRKPTNTPDEIVFTPLVDEEMVVVLPEAHRCANDNDITLEALRGEGFVLVRRPGAPGLYADFIAACQLQGFEPRVLQEVPRMGAAINQVAAGLGITLVPASMQRYGQHGVVYRPFAADSRIGAPLHMATLRDQANEAAAKVAELLREKARKYR</sequence>
<dbReference type="Pfam" id="PF03466">
    <property type="entry name" value="LysR_substrate"/>
    <property type="match status" value="1"/>
</dbReference>
<dbReference type="EMBL" id="LAQU01000021">
    <property type="protein sequence ID" value="KKB62315.1"/>
    <property type="molecule type" value="Genomic_DNA"/>
</dbReference>
<keyword evidence="3" id="KW-0238">DNA-binding</keyword>
<evidence type="ECO:0000256" key="4">
    <source>
        <dbReference type="ARBA" id="ARBA00023163"/>
    </source>
</evidence>
<evidence type="ECO:0000313" key="6">
    <source>
        <dbReference type="EMBL" id="KKB62315.1"/>
    </source>
</evidence>
<dbReference type="InterPro" id="IPR005119">
    <property type="entry name" value="LysR_subst-bd"/>
</dbReference>
<dbReference type="InterPro" id="IPR036390">
    <property type="entry name" value="WH_DNA-bd_sf"/>
</dbReference>
<dbReference type="Gene3D" id="1.10.10.10">
    <property type="entry name" value="Winged helix-like DNA-binding domain superfamily/Winged helix DNA-binding domain"/>
    <property type="match status" value="1"/>
</dbReference>
<evidence type="ECO:0000313" key="7">
    <source>
        <dbReference type="Proteomes" id="UP000033618"/>
    </source>
</evidence>
<reference evidence="6 7" key="1">
    <citation type="submission" date="2015-03" db="EMBL/GenBank/DDBJ databases">
        <title>Draft Genome Sequence of Burkholderia andropogonis type strain ICMP2807, isolated from Sorghum bicolor.</title>
        <authorList>
            <person name="Lopes-Santos L."/>
            <person name="Castro D.B."/>
            <person name="Ottoboni L.M."/>
            <person name="Park D."/>
            <person name="Weirc B.S."/>
            <person name="Destefano S.A."/>
        </authorList>
    </citation>
    <scope>NUCLEOTIDE SEQUENCE [LARGE SCALE GENOMIC DNA]</scope>
    <source>
        <strain evidence="6 7">ICMP2807</strain>
    </source>
</reference>
<dbReference type="Gene3D" id="3.40.190.10">
    <property type="entry name" value="Periplasmic binding protein-like II"/>
    <property type="match status" value="2"/>
</dbReference>
<dbReference type="PATRIC" id="fig|28092.6.peg.4166"/>
<name>A0A0F5JX71_9BURK</name>
<dbReference type="OrthoDB" id="5292387at2"/>
<evidence type="ECO:0000256" key="2">
    <source>
        <dbReference type="ARBA" id="ARBA00023015"/>
    </source>
</evidence>
<evidence type="ECO:0000256" key="1">
    <source>
        <dbReference type="ARBA" id="ARBA00009437"/>
    </source>
</evidence>
<organism evidence="6 7">
    <name type="scientific">Robbsia andropogonis</name>
    <dbReference type="NCBI Taxonomy" id="28092"/>
    <lineage>
        <taxon>Bacteria</taxon>
        <taxon>Pseudomonadati</taxon>
        <taxon>Pseudomonadota</taxon>
        <taxon>Betaproteobacteria</taxon>
        <taxon>Burkholderiales</taxon>
        <taxon>Burkholderiaceae</taxon>
        <taxon>Robbsia</taxon>
    </lineage>
</organism>
<dbReference type="PANTHER" id="PTHR30346">
    <property type="entry name" value="TRANSCRIPTIONAL DUAL REGULATOR HCAR-RELATED"/>
    <property type="match status" value="1"/>
</dbReference>
<comment type="similarity">
    <text evidence="1">Belongs to the LysR transcriptional regulatory family.</text>
</comment>
<comment type="caution">
    <text evidence="6">The sequence shown here is derived from an EMBL/GenBank/DDBJ whole genome shotgun (WGS) entry which is preliminary data.</text>
</comment>
<dbReference type="SUPFAM" id="SSF53850">
    <property type="entry name" value="Periplasmic binding protein-like II"/>
    <property type="match status" value="1"/>
</dbReference>
<dbReference type="Pfam" id="PF00126">
    <property type="entry name" value="HTH_1"/>
    <property type="match status" value="1"/>
</dbReference>
<dbReference type="GO" id="GO:0032993">
    <property type="term" value="C:protein-DNA complex"/>
    <property type="evidence" value="ECO:0007669"/>
    <property type="project" value="TreeGrafter"/>
</dbReference>